<dbReference type="GO" id="GO:0009986">
    <property type="term" value="C:cell surface"/>
    <property type="evidence" value="ECO:0007669"/>
    <property type="project" value="TreeGrafter"/>
</dbReference>
<evidence type="ECO:0000256" key="1">
    <source>
        <dbReference type="ARBA" id="ARBA00000382"/>
    </source>
</evidence>
<feature type="region of interest" description="Disordered" evidence="15">
    <location>
        <begin position="312"/>
        <end position="341"/>
    </location>
</feature>
<organism evidence="18 19">
    <name type="scientific">Puccinia striiformis</name>
    <dbReference type="NCBI Taxonomy" id="27350"/>
    <lineage>
        <taxon>Eukaryota</taxon>
        <taxon>Fungi</taxon>
        <taxon>Dikarya</taxon>
        <taxon>Basidiomycota</taxon>
        <taxon>Pucciniomycotina</taxon>
        <taxon>Pucciniomycetes</taxon>
        <taxon>Pucciniales</taxon>
        <taxon>Pucciniaceae</taxon>
        <taxon>Puccinia</taxon>
    </lineage>
</organism>
<proteinExistence type="inferred from homology"/>
<keyword evidence="8" id="KW-0325">Glycoprotein</keyword>
<name>A0A2S4WDC0_9BASI</name>
<dbReference type="GO" id="GO:0005576">
    <property type="term" value="C:extracellular region"/>
    <property type="evidence" value="ECO:0007669"/>
    <property type="project" value="TreeGrafter"/>
</dbReference>
<sequence length="607" mass="65365">MHGTFKALASLVALMAGALAQESAITRSFYGMAYSPDGALLPNCGSVQADVTRDMGKLAQLTPRIRLYGADCNQTELVLQGIKDAGNVDLSVWLGIYIDGNDTVYERQLDAVTAAITKYGTEHIAGITVGNEYLLLSYGDGGSATDPKGVAARTTLLNYIQKTNHTLQAMKLDRHIPLGTADAGSAVTKELCAGADYVMANVHPWFGHVPIEQAAGWTWQFFQDFDVNVCASAPNKPIMYIAETGWPTASDNASMTSNGPSTASVKGLQTFMDTFLKDEAWKKKYGGIEPYWGLYDFNMKYKEGLKTPNCPVTSPTNRAVGSAPKSGSSGSAGGSSGSRGAAKPTSSASYTQVASSTVAFVLLATGLFMYLTFSVPWHSVLRYFTCGIALAYPALPGAGAAALCYLTCGTALAYPALPGSSAEGFFGFEHESSQGDLFEVYNRGQLLNQKRPLELQPASSQSLMEAHGTNVGDCHSYEEAEYPMNTLMPLPNGQKRQKAGSGAYDGTSSMSGFASTYADSYQPFFPPDLQDAVQVYVDNMSVYSGVFQQETHENLNHERRVIEKEGRNSLSLREDAQGDSMANNPEPYGYHKLTWGLMILITYGIYQ</sequence>
<reference evidence="19" key="2">
    <citation type="journal article" date="2018" name="BMC Genomics">
        <title>Genomic insights into host adaptation between the wheat stripe rust pathogen (Puccinia striiformis f. sp. tritici) and the barley stripe rust pathogen (Puccinia striiformis f. sp. hordei).</title>
        <authorList>
            <person name="Xia C."/>
            <person name="Wang M."/>
            <person name="Yin C."/>
            <person name="Cornejo O.E."/>
            <person name="Hulbert S.H."/>
            <person name="Chen X."/>
        </authorList>
    </citation>
    <scope>NUCLEOTIDE SEQUENCE [LARGE SCALE GENOMIC DNA]</scope>
    <source>
        <strain evidence="19">93TX-2</strain>
    </source>
</reference>
<keyword evidence="17" id="KW-0732">Signal</keyword>
<dbReference type="GO" id="GO:0000272">
    <property type="term" value="P:polysaccharide catabolic process"/>
    <property type="evidence" value="ECO:0007669"/>
    <property type="project" value="UniProtKB-KW"/>
</dbReference>
<dbReference type="PANTHER" id="PTHR16631:SF17">
    <property type="entry name" value="GLUCAN ENDO-1,3-BETA-GLUCOSIDASE BTGC"/>
    <property type="match status" value="1"/>
</dbReference>
<keyword evidence="6" id="KW-0378">Hydrolase</keyword>
<evidence type="ECO:0000256" key="10">
    <source>
        <dbReference type="ARBA" id="ARBA00023316"/>
    </source>
</evidence>
<reference evidence="18 19" key="1">
    <citation type="submission" date="2017-12" db="EMBL/GenBank/DDBJ databases">
        <title>Gene loss provides genomic basis for host adaptation in cereal stripe rust fungi.</title>
        <authorList>
            <person name="Xia C."/>
        </authorList>
    </citation>
    <scope>NUCLEOTIDE SEQUENCE [LARGE SCALE GENOMIC DNA]</scope>
    <source>
        <strain evidence="18 19">93TX-2</strain>
    </source>
</reference>
<dbReference type="EMBL" id="PKSM01000043">
    <property type="protein sequence ID" value="POW19764.1"/>
    <property type="molecule type" value="Genomic_DNA"/>
</dbReference>
<protein>
    <recommendedName>
        <fullName evidence="4">glucan endo-1,3-beta-D-glucosidase</fullName>
        <ecNumber evidence="4">3.2.1.39</ecNumber>
    </recommendedName>
    <alternativeName>
        <fullName evidence="14">Endo-1,3-beta-glucanase btgC</fullName>
    </alternativeName>
    <alternativeName>
        <fullName evidence="13">Laminarinase btgC</fullName>
    </alternativeName>
</protein>
<dbReference type="GO" id="GO:0005886">
    <property type="term" value="C:plasma membrane"/>
    <property type="evidence" value="ECO:0007669"/>
    <property type="project" value="UniProtKB-SubCell"/>
</dbReference>
<feature type="compositionally biased region" description="Low complexity" evidence="15">
    <location>
        <begin position="319"/>
        <end position="329"/>
    </location>
</feature>
<feature type="region of interest" description="Disordered" evidence="15">
    <location>
        <begin position="564"/>
        <end position="585"/>
    </location>
</feature>
<evidence type="ECO:0000256" key="15">
    <source>
        <dbReference type="SAM" id="MobiDB-lite"/>
    </source>
</evidence>
<dbReference type="VEuPathDB" id="FungiDB:PSTT_05836"/>
<dbReference type="Gene3D" id="3.20.20.80">
    <property type="entry name" value="Glycosidases"/>
    <property type="match status" value="2"/>
</dbReference>
<dbReference type="InterPro" id="IPR050732">
    <property type="entry name" value="Beta-glucan_modifiers"/>
</dbReference>
<evidence type="ECO:0000256" key="16">
    <source>
        <dbReference type="SAM" id="Phobius"/>
    </source>
</evidence>
<comment type="similarity">
    <text evidence="3">Belongs to the glycosyl hydrolase 17 family.</text>
</comment>
<dbReference type="OrthoDB" id="68336at2759"/>
<dbReference type="Proteomes" id="UP000238274">
    <property type="component" value="Unassembled WGS sequence"/>
</dbReference>
<keyword evidence="11" id="KW-0624">Polysaccharide degradation</keyword>
<dbReference type="GO" id="GO:0009277">
    <property type="term" value="C:fungal-type cell wall"/>
    <property type="evidence" value="ECO:0007669"/>
    <property type="project" value="TreeGrafter"/>
</dbReference>
<evidence type="ECO:0000256" key="9">
    <source>
        <dbReference type="ARBA" id="ARBA00023277"/>
    </source>
</evidence>
<evidence type="ECO:0000256" key="14">
    <source>
        <dbReference type="ARBA" id="ARBA00043078"/>
    </source>
</evidence>
<keyword evidence="16" id="KW-0812">Transmembrane</keyword>
<evidence type="ECO:0000256" key="4">
    <source>
        <dbReference type="ARBA" id="ARBA00012780"/>
    </source>
</evidence>
<accession>A0A2S4WDC0</accession>
<evidence type="ECO:0000256" key="12">
    <source>
        <dbReference type="ARBA" id="ARBA00037649"/>
    </source>
</evidence>
<evidence type="ECO:0000256" key="6">
    <source>
        <dbReference type="ARBA" id="ARBA00022801"/>
    </source>
</evidence>
<comment type="caution">
    <text evidence="18">The sequence shown here is derived from an EMBL/GenBank/DDBJ whole genome shotgun (WGS) entry which is preliminary data.</text>
</comment>
<comment type="subcellular location">
    <subcellularLocation>
        <location evidence="2">Cell membrane</location>
        <topology evidence="2">Single-pass type II membrane protein</topology>
    </subcellularLocation>
</comment>
<dbReference type="InterPro" id="IPR017853">
    <property type="entry name" value="GH"/>
</dbReference>
<dbReference type="EC" id="3.2.1.39" evidence="4"/>
<feature type="compositionally biased region" description="Basic and acidic residues" evidence="15">
    <location>
        <begin position="564"/>
        <end position="576"/>
    </location>
</feature>
<keyword evidence="9" id="KW-0119">Carbohydrate metabolism</keyword>
<keyword evidence="19" id="KW-1185">Reference proteome</keyword>
<feature type="chain" id="PRO_5015741208" description="glucan endo-1,3-beta-D-glucosidase" evidence="17">
    <location>
        <begin position="21"/>
        <end position="607"/>
    </location>
</feature>
<keyword evidence="7 16" id="KW-0472">Membrane</keyword>
<keyword evidence="5" id="KW-1003">Cell membrane</keyword>
<dbReference type="VEuPathDB" id="FungiDB:PSHT_04302"/>
<evidence type="ECO:0000256" key="17">
    <source>
        <dbReference type="SAM" id="SignalP"/>
    </source>
</evidence>
<gene>
    <name evidence="18" type="ORF">PSHT_04302</name>
</gene>
<keyword evidence="10" id="KW-0961">Cell wall biogenesis/degradation</keyword>
<dbReference type="GO" id="GO:0042973">
    <property type="term" value="F:glucan endo-1,3-beta-D-glucosidase activity"/>
    <property type="evidence" value="ECO:0007669"/>
    <property type="project" value="UniProtKB-EC"/>
</dbReference>
<evidence type="ECO:0000256" key="8">
    <source>
        <dbReference type="ARBA" id="ARBA00023180"/>
    </source>
</evidence>
<comment type="function">
    <text evidence="12">Glucanases play a role in cell expansion during growth, in cell-cell fusion during mating, and in spore release during sporulation. This enzyme may be involved in beta-glucan degradation. Active on laminarin and lichenan.</text>
</comment>
<dbReference type="SUPFAM" id="SSF51445">
    <property type="entry name" value="(Trans)glycosidases"/>
    <property type="match status" value="1"/>
</dbReference>
<dbReference type="AlphaFoldDB" id="A0A2S4WDC0"/>
<feature type="transmembrane region" description="Helical" evidence="16">
    <location>
        <begin position="353"/>
        <end position="373"/>
    </location>
</feature>
<evidence type="ECO:0000256" key="13">
    <source>
        <dbReference type="ARBA" id="ARBA00042373"/>
    </source>
</evidence>
<evidence type="ECO:0000256" key="2">
    <source>
        <dbReference type="ARBA" id="ARBA00004401"/>
    </source>
</evidence>
<evidence type="ECO:0000256" key="3">
    <source>
        <dbReference type="ARBA" id="ARBA00008773"/>
    </source>
</evidence>
<comment type="catalytic activity">
    <reaction evidence="1">
        <text>Hydrolysis of (1-&gt;3)-beta-D-glucosidic linkages in (1-&gt;3)-beta-D-glucans.</text>
        <dbReference type="EC" id="3.2.1.39"/>
    </reaction>
</comment>
<dbReference type="GO" id="GO:0071555">
    <property type="term" value="P:cell wall organization"/>
    <property type="evidence" value="ECO:0007669"/>
    <property type="project" value="UniProtKB-KW"/>
</dbReference>
<keyword evidence="16" id="KW-1133">Transmembrane helix</keyword>
<evidence type="ECO:0000313" key="19">
    <source>
        <dbReference type="Proteomes" id="UP000238274"/>
    </source>
</evidence>
<feature type="signal peptide" evidence="17">
    <location>
        <begin position="1"/>
        <end position="20"/>
    </location>
</feature>
<evidence type="ECO:0000256" key="5">
    <source>
        <dbReference type="ARBA" id="ARBA00022475"/>
    </source>
</evidence>
<evidence type="ECO:0000313" key="18">
    <source>
        <dbReference type="EMBL" id="POW19764.1"/>
    </source>
</evidence>
<evidence type="ECO:0000256" key="11">
    <source>
        <dbReference type="ARBA" id="ARBA00023326"/>
    </source>
</evidence>
<evidence type="ECO:0000256" key="7">
    <source>
        <dbReference type="ARBA" id="ARBA00023136"/>
    </source>
</evidence>
<reference evidence="19" key="3">
    <citation type="journal article" date="2018" name="Mol. Plant Microbe Interact.">
        <title>Genome sequence resources for the wheat stripe rust pathogen (Puccinia striiformis f. sp. tritici) and the barley stripe rust pathogen (Puccinia striiformis f. sp. hordei).</title>
        <authorList>
            <person name="Xia C."/>
            <person name="Wang M."/>
            <person name="Yin C."/>
            <person name="Cornejo O.E."/>
            <person name="Hulbert S.H."/>
            <person name="Chen X."/>
        </authorList>
    </citation>
    <scope>NUCLEOTIDE SEQUENCE [LARGE SCALE GENOMIC DNA]</scope>
    <source>
        <strain evidence="19">93TX-2</strain>
    </source>
</reference>
<dbReference type="PANTHER" id="PTHR16631">
    <property type="entry name" value="GLUCAN 1,3-BETA-GLUCOSIDASE"/>
    <property type="match status" value="1"/>
</dbReference>